<keyword evidence="2 5" id="KW-0547">Nucleotide-binding</keyword>
<feature type="binding site" evidence="5">
    <location>
        <position position="45"/>
    </location>
    <ligand>
        <name>ATP</name>
        <dbReference type="ChEBI" id="CHEBI:30616"/>
    </ligand>
</feature>
<reference evidence="8" key="1">
    <citation type="journal article" date="2013" name="Proc. Natl. Acad. Sci. U.S.A.">
        <title>Improving the coverage of the cyanobacterial phylum using diversity-driven genome sequencing.</title>
        <authorList>
            <person name="Shih P.M."/>
            <person name="Wu D."/>
            <person name="Latifi A."/>
            <person name="Axen S.D."/>
            <person name="Fewer D.P."/>
            <person name="Talla E."/>
            <person name="Calteau A."/>
            <person name="Cai F."/>
            <person name="Tandeau de Marsac N."/>
            <person name="Rippka R."/>
            <person name="Herdman M."/>
            <person name="Sivonen K."/>
            <person name="Coursin T."/>
            <person name="Laurent T."/>
            <person name="Goodwin L."/>
            <person name="Nolan M."/>
            <person name="Davenport K.W."/>
            <person name="Han C.S."/>
            <person name="Rubin E.M."/>
            <person name="Eisen J.A."/>
            <person name="Woyke T."/>
            <person name="Gugger M."/>
            <person name="Kerfeld C.A."/>
        </authorList>
    </citation>
    <scope>NUCLEOTIDE SEQUENCE [LARGE SCALE GENOMIC DNA]</scope>
    <source>
        <strain evidence="8">ATCC 29371 / PCC 7437</strain>
    </source>
</reference>
<dbReference type="Proteomes" id="UP000010473">
    <property type="component" value="Chromosome"/>
</dbReference>
<sequence>MNKDPNYGRILANRYQLAELVGEGAMGRVYKAKDTILGGVTVAVKFLSQALLNNNMRDRFEREATISALLGEKSIHVVRVKDYGVDEQNIPFYVMEFLLGEDLDSVLRYQPLSLSRFLTVTRHICLALESAHQGIVFNGELCTIIHRDIKPSNIVIIQDPTLGEIAKILDFGIAKLILADASQTQSFMGTLAYCSPEQMEGKELDHRSDIYSLGIMMYEMLTTDMPILPQNSSFGGWYQAHHDFQPEPFELSLKIPQELQDLVIRCMAKARENRPQNVREILNVIDSLQQKNNSNKINFNSFHSAKFNSDETISNVPFVTLNSEQDRTVEALPSLTEICLQISWPDNKPLQKIVFSNLINTPLGDIPSIFVMLDYQDINKRMSSIRYNQFLYLNNPHPMLLWITLLFHREIGPRWLPCYIDLKSSKGQKLVRTLSDIGSYRILFFAIDRGSQCQNALASKVNAYNCNMLKQWTNTAQLSPSTSNPQSSKEILRRELEKIKPKILLKMETNYTNFAKDMS</sequence>
<evidence type="ECO:0000259" key="6">
    <source>
        <dbReference type="PROSITE" id="PS50011"/>
    </source>
</evidence>
<dbReference type="eggNOG" id="COG0515">
    <property type="taxonomic scope" value="Bacteria"/>
</dbReference>
<evidence type="ECO:0000256" key="1">
    <source>
        <dbReference type="ARBA" id="ARBA00022679"/>
    </source>
</evidence>
<dbReference type="InterPro" id="IPR008271">
    <property type="entry name" value="Ser/Thr_kinase_AS"/>
</dbReference>
<keyword evidence="4 5" id="KW-0067">ATP-binding</keyword>
<accession>K9XS89</accession>
<evidence type="ECO:0000256" key="3">
    <source>
        <dbReference type="ARBA" id="ARBA00022777"/>
    </source>
</evidence>
<dbReference type="SMART" id="SM00220">
    <property type="entry name" value="S_TKc"/>
    <property type="match status" value="1"/>
</dbReference>
<dbReference type="AlphaFoldDB" id="K9XS89"/>
<evidence type="ECO:0000256" key="5">
    <source>
        <dbReference type="PROSITE-ProRule" id="PRU10141"/>
    </source>
</evidence>
<dbReference type="HOGENOM" id="CLU_559980_0_0_3"/>
<dbReference type="PATRIC" id="fig|111780.3.peg.1440"/>
<gene>
    <name evidence="7" type="ordered locus">Sta7437_1382</name>
</gene>
<dbReference type="GO" id="GO:0004674">
    <property type="term" value="F:protein serine/threonine kinase activity"/>
    <property type="evidence" value="ECO:0007669"/>
    <property type="project" value="UniProtKB-KW"/>
</dbReference>
<dbReference type="Gene3D" id="3.30.200.20">
    <property type="entry name" value="Phosphorylase Kinase, domain 1"/>
    <property type="match status" value="1"/>
</dbReference>
<dbReference type="KEGG" id="scs:Sta7437_1382"/>
<dbReference type="STRING" id="111780.Sta7437_1382"/>
<dbReference type="CDD" id="cd14014">
    <property type="entry name" value="STKc_PknB_like"/>
    <property type="match status" value="1"/>
</dbReference>
<feature type="domain" description="Protein kinase" evidence="6">
    <location>
        <begin position="15"/>
        <end position="288"/>
    </location>
</feature>
<dbReference type="OrthoDB" id="9788659at2"/>
<dbReference type="PANTHER" id="PTHR43289:SF34">
    <property type="entry name" value="SERINE_THREONINE-PROTEIN KINASE YBDM-RELATED"/>
    <property type="match status" value="1"/>
</dbReference>
<dbReference type="Pfam" id="PF00069">
    <property type="entry name" value="Pkinase"/>
    <property type="match status" value="1"/>
</dbReference>
<dbReference type="InterPro" id="IPR017441">
    <property type="entry name" value="Protein_kinase_ATP_BS"/>
</dbReference>
<dbReference type="GO" id="GO:0005524">
    <property type="term" value="F:ATP binding"/>
    <property type="evidence" value="ECO:0007669"/>
    <property type="project" value="UniProtKB-UniRule"/>
</dbReference>
<dbReference type="PROSITE" id="PS00107">
    <property type="entry name" value="PROTEIN_KINASE_ATP"/>
    <property type="match status" value="1"/>
</dbReference>
<organism evidence="7 8">
    <name type="scientific">Stanieria cyanosphaera (strain ATCC 29371 / PCC 7437)</name>
    <dbReference type="NCBI Taxonomy" id="111780"/>
    <lineage>
        <taxon>Bacteria</taxon>
        <taxon>Bacillati</taxon>
        <taxon>Cyanobacteriota</taxon>
        <taxon>Cyanophyceae</taxon>
        <taxon>Pleurocapsales</taxon>
        <taxon>Dermocarpellaceae</taxon>
        <taxon>Stanieria</taxon>
    </lineage>
</organism>
<dbReference type="InterPro" id="IPR000719">
    <property type="entry name" value="Prot_kinase_dom"/>
</dbReference>
<evidence type="ECO:0000313" key="7">
    <source>
        <dbReference type="EMBL" id="AFZ34949.1"/>
    </source>
</evidence>
<dbReference type="PROSITE" id="PS00108">
    <property type="entry name" value="PROTEIN_KINASE_ST"/>
    <property type="match status" value="1"/>
</dbReference>
<keyword evidence="3 7" id="KW-0418">Kinase</keyword>
<dbReference type="InterPro" id="IPR011009">
    <property type="entry name" value="Kinase-like_dom_sf"/>
</dbReference>
<evidence type="ECO:0000256" key="2">
    <source>
        <dbReference type="ARBA" id="ARBA00022741"/>
    </source>
</evidence>
<protein>
    <submittedName>
        <fullName evidence="7">Serine/threonine protein kinase</fullName>
    </submittedName>
</protein>
<dbReference type="SUPFAM" id="SSF56112">
    <property type="entry name" value="Protein kinase-like (PK-like)"/>
    <property type="match status" value="1"/>
</dbReference>
<keyword evidence="1" id="KW-0808">Transferase</keyword>
<name>K9XS89_STAC7</name>
<evidence type="ECO:0000256" key="4">
    <source>
        <dbReference type="ARBA" id="ARBA00022840"/>
    </source>
</evidence>
<proteinExistence type="predicted"/>
<keyword evidence="8" id="KW-1185">Reference proteome</keyword>
<dbReference type="EMBL" id="CP003653">
    <property type="protein sequence ID" value="AFZ34949.1"/>
    <property type="molecule type" value="Genomic_DNA"/>
</dbReference>
<dbReference type="PANTHER" id="PTHR43289">
    <property type="entry name" value="MITOGEN-ACTIVATED PROTEIN KINASE KINASE KINASE 20-RELATED"/>
    <property type="match status" value="1"/>
</dbReference>
<dbReference type="Gene3D" id="1.10.510.10">
    <property type="entry name" value="Transferase(Phosphotransferase) domain 1"/>
    <property type="match status" value="1"/>
</dbReference>
<dbReference type="RefSeq" id="WP_015192621.1">
    <property type="nucleotide sequence ID" value="NC_019748.1"/>
</dbReference>
<dbReference type="PROSITE" id="PS50011">
    <property type="entry name" value="PROTEIN_KINASE_DOM"/>
    <property type="match status" value="1"/>
</dbReference>
<evidence type="ECO:0000313" key="8">
    <source>
        <dbReference type="Proteomes" id="UP000010473"/>
    </source>
</evidence>
<keyword evidence="7" id="KW-0723">Serine/threonine-protein kinase</keyword>